<protein>
    <submittedName>
        <fullName evidence="1">Uncharacterized protein</fullName>
    </submittedName>
</protein>
<dbReference type="Proteomes" id="UP001500305">
    <property type="component" value="Unassembled WGS sequence"/>
</dbReference>
<evidence type="ECO:0000313" key="2">
    <source>
        <dbReference type="Proteomes" id="UP001500305"/>
    </source>
</evidence>
<name>A0ABN3DSU6_9ACTN</name>
<dbReference type="EMBL" id="BAAATR010000007">
    <property type="protein sequence ID" value="GAA2240734.1"/>
    <property type="molecule type" value="Genomic_DNA"/>
</dbReference>
<accession>A0ABN3DSU6</accession>
<comment type="caution">
    <text evidence="1">The sequence shown here is derived from an EMBL/GenBank/DDBJ whole genome shotgun (WGS) entry which is preliminary data.</text>
</comment>
<sequence>MSEQQQGQSPAGSTVSWATWTTQGILSGRGGVLTKEIGAISGDLTVHTMWIDGEARLTVQYSGALDWFTVEGSPVPATDERTARDVHQAMVNAVKAGGGAQAPQ</sequence>
<proteinExistence type="predicted"/>
<reference evidence="1 2" key="1">
    <citation type="journal article" date="2019" name="Int. J. Syst. Evol. Microbiol.">
        <title>The Global Catalogue of Microorganisms (GCM) 10K type strain sequencing project: providing services to taxonomists for standard genome sequencing and annotation.</title>
        <authorList>
            <consortium name="The Broad Institute Genomics Platform"/>
            <consortium name="The Broad Institute Genome Sequencing Center for Infectious Disease"/>
            <person name="Wu L."/>
            <person name="Ma J."/>
        </authorList>
    </citation>
    <scope>NUCLEOTIDE SEQUENCE [LARGE SCALE GENOMIC DNA]</scope>
    <source>
        <strain evidence="1 2">JCM 7356</strain>
    </source>
</reference>
<evidence type="ECO:0000313" key="1">
    <source>
        <dbReference type="EMBL" id="GAA2240734.1"/>
    </source>
</evidence>
<organism evidence="1 2">
    <name type="scientific">Kitasatospora cystarginea</name>
    <dbReference type="NCBI Taxonomy" id="58350"/>
    <lineage>
        <taxon>Bacteria</taxon>
        <taxon>Bacillati</taxon>
        <taxon>Actinomycetota</taxon>
        <taxon>Actinomycetes</taxon>
        <taxon>Kitasatosporales</taxon>
        <taxon>Streptomycetaceae</taxon>
        <taxon>Kitasatospora</taxon>
    </lineage>
</organism>
<dbReference type="RefSeq" id="WP_344636172.1">
    <property type="nucleotide sequence ID" value="NZ_BAAATR010000007.1"/>
</dbReference>
<keyword evidence="2" id="KW-1185">Reference proteome</keyword>
<gene>
    <name evidence="1" type="ORF">GCM10010430_22770</name>
</gene>